<protein>
    <recommendedName>
        <fullName evidence="10">Short-chain dehydrogenase/reductase 3</fullName>
    </recommendedName>
    <alternativeName>
        <fullName evidence="11">Retinal short-chain dehydrogenase/reductase 1</fullName>
    </alternativeName>
</protein>
<dbReference type="Gene3D" id="3.40.50.720">
    <property type="entry name" value="NAD(P)-binding Rossmann-like Domain"/>
    <property type="match status" value="1"/>
</dbReference>
<keyword evidence="5 13" id="KW-1133">Transmembrane helix</keyword>
<reference evidence="15" key="1">
    <citation type="journal article" date="2018" name="J. Steroid Biochem. Mol. Biol.">
        <title>Molecular identification of steroidogenesis-related genes in scallops and their potential roles in gametogenesis.</title>
        <authorList>
            <person name="Thitiphuree T."/>
            <person name="Nagasawa K."/>
            <person name="Osada M."/>
        </authorList>
    </citation>
    <scope>NUCLEOTIDE SEQUENCE</scope>
</reference>
<keyword evidence="3 13" id="KW-0812">Transmembrane</keyword>
<keyword evidence="4" id="KW-0521">NADP</keyword>
<dbReference type="GO" id="GO:0016020">
    <property type="term" value="C:membrane"/>
    <property type="evidence" value="ECO:0007669"/>
    <property type="project" value="UniProtKB-SubCell"/>
</dbReference>
<keyword evidence="8 13" id="KW-0472">Membrane</keyword>
<dbReference type="PRINTS" id="PR00080">
    <property type="entry name" value="SDRFAMILY"/>
</dbReference>
<evidence type="ECO:0000256" key="6">
    <source>
        <dbReference type="ARBA" id="ARBA00023002"/>
    </source>
</evidence>
<dbReference type="GO" id="GO:0005811">
    <property type="term" value="C:lipid droplet"/>
    <property type="evidence" value="ECO:0007669"/>
    <property type="project" value="TreeGrafter"/>
</dbReference>
<dbReference type="OrthoDB" id="10253736at2759"/>
<accession>A0A385J6X1</accession>
<comment type="similarity">
    <text evidence="2 12">Belongs to the short-chain dehydrogenases/reductases (SDR) family.</text>
</comment>
<keyword evidence="6" id="KW-0560">Oxidoreductase</keyword>
<dbReference type="AlphaFoldDB" id="A0A385J6X1"/>
<dbReference type="CDD" id="cd05339">
    <property type="entry name" value="17beta-HSDXI-like_SDR_c"/>
    <property type="match status" value="1"/>
</dbReference>
<evidence type="ECO:0000256" key="2">
    <source>
        <dbReference type="ARBA" id="ARBA00006484"/>
    </source>
</evidence>
<organism evidence="15">
    <name type="scientific">Mizuhopecten yessoensis</name>
    <name type="common">Japanese scallop</name>
    <name type="synonym">Patinopecten yessoensis</name>
    <dbReference type="NCBI Taxonomy" id="6573"/>
    <lineage>
        <taxon>Eukaryota</taxon>
        <taxon>Metazoa</taxon>
        <taxon>Spiralia</taxon>
        <taxon>Lophotrochozoa</taxon>
        <taxon>Mollusca</taxon>
        <taxon>Bivalvia</taxon>
        <taxon>Autobranchia</taxon>
        <taxon>Pteriomorphia</taxon>
        <taxon>Pectinida</taxon>
        <taxon>Pectinoidea</taxon>
        <taxon>Pectinidae</taxon>
        <taxon>Mizuhopecten</taxon>
    </lineage>
</organism>
<evidence type="ECO:0000256" key="7">
    <source>
        <dbReference type="ARBA" id="ARBA00023098"/>
    </source>
</evidence>
<dbReference type="PANTHER" id="PTHR24322">
    <property type="entry name" value="PKSB"/>
    <property type="match status" value="1"/>
</dbReference>
<dbReference type="GO" id="GO:0052650">
    <property type="term" value="F:all-trans-retinol dehydrogenase (NADP+) activity"/>
    <property type="evidence" value="ECO:0007669"/>
    <property type="project" value="UniProtKB-ARBA"/>
</dbReference>
<gene>
    <name evidence="15" type="primary">hsd17b11</name>
</gene>
<evidence type="ECO:0000256" key="8">
    <source>
        <dbReference type="ARBA" id="ARBA00023136"/>
    </source>
</evidence>
<evidence type="ECO:0000256" key="9">
    <source>
        <dbReference type="ARBA" id="ARBA00059620"/>
    </source>
</evidence>
<dbReference type="InterPro" id="IPR002347">
    <property type="entry name" value="SDR_fam"/>
</dbReference>
<dbReference type="PANTHER" id="PTHR24322:SF752">
    <property type="entry name" value="ESTRADIOL 17-BETA-DEHYDROGENASE 11-LIKE"/>
    <property type="match status" value="1"/>
</dbReference>
<keyword evidence="7" id="KW-0443">Lipid metabolism</keyword>
<evidence type="ECO:0000256" key="10">
    <source>
        <dbReference type="ARBA" id="ARBA00068717"/>
    </source>
</evidence>
<dbReference type="InterPro" id="IPR057326">
    <property type="entry name" value="KR_dom"/>
</dbReference>
<dbReference type="FunFam" id="3.40.50.720:FF:000131">
    <property type="entry name" value="Short-chain dehydrogenase/reductase 3"/>
    <property type="match status" value="1"/>
</dbReference>
<evidence type="ECO:0000313" key="15">
    <source>
        <dbReference type="EMBL" id="AXY92160.1"/>
    </source>
</evidence>
<sequence>MASKDKLMLLLKLPFYMIYFYLEAFVRSVFLRPSPKDVKGDVVLVTGAGHGIGREIALEFGRLGARVVLWDINKSGNDSVAAEIKAAGGEAHPYVCDLCKTDDIKTVAASVKSNVGNVDILVNNAGILYGGEMLKMREEHIRRTFEVNTLSHFWTTREFLPAMIKKKKGHIVTTSSMSAKSGTALLVDYSSSKYAAYGFAEAMEEEMDRLGHSYIKFTTVCPMFVSSGLVKATTDVDEKMLTPKEVALATVNGTLMNRAVVTIPDHLAFSLRVAAWFPRKLNLWVKKVGNLGIQPQYTPSKQD</sequence>
<dbReference type="SUPFAM" id="SSF51735">
    <property type="entry name" value="NAD(P)-binding Rossmann-fold domains"/>
    <property type="match status" value="1"/>
</dbReference>
<evidence type="ECO:0000256" key="11">
    <source>
        <dbReference type="ARBA" id="ARBA00082544"/>
    </source>
</evidence>
<dbReference type="Pfam" id="PF00106">
    <property type="entry name" value="adh_short"/>
    <property type="match status" value="1"/>
</dbReference>
<name>A0A385J6X1_MIZYE</name>
<evidence type="ECO:0000259" key="14">
    <source>
        <dbReference type="SMART" id="SM00822"/>
    </source>
</evidence>
<evidence type="ECO:0000256" key="4">
    <source>
        <dbReference type="ARBA" id="ARBA00022857"/>
    </source>
</evidence>
<dbReference type="EMBL" id="MH040339">
    <property type="protein sequence ID" value="AXY92160.1"/>
    <property type="molecule type" value="mRNA"/>
</dbReference>
<dbReference type="SMART" id="SM00822">
    <property type="entry name" value="PKS_KR"/>
    <property type="match status" value="1"/>
</dbReference>
<dbReference type="PRINTS" id="PR00081">
    <property type="entry name" value="GDHRDH"/>
</dbReference>
<evidence type="ECO:0000256" key="3">
    <source>
        <dbReference type="ARBA" id="ARBA00022692"/>
    </source>
</evidence>
<proteinExistence type="evidence at transcript level"/>
<evidence type="ECO:0000256" key="13">
    <source>
        <dbReference type="SAM" id="Phobius"/>
    </source>
</evidence>
<dbReference type="InterPro" id="IPR036291">
    <property type="entry name" value="NAD(P)-bd_dom_sf"/>
</dbReference>
<feature type="transmembrane region" description="Helical" evidence="13">
    <location>
        <begin position="7"/>
        <end position="26"/>
    </location>
</feature>
<evidence type="ECO:0000256" key="1">
    <source>
        <dbReference type="ARBA" id="ARBA00004141"/>
    </source>
</evidence>
<comment type="function">
    <text evidence="9">Catalyzes the reduction of all-trans-retinal to all-trans-retinol in the presence of NADPH.</text>
</comment>
<evidence type="ECO:0000256" key="5">
    <source>
        <dbReference type="ARBA" id="ARBA00022989"/>
    </source>
</evidence>
<feature type="domain" description="Ketoreductase" evidence="14">
    <location>
        <begin position="41"/>
        <end position="213"/>
    </location>
</feature>
<comment type="subcellular location">
    <subcellularLocation>
        <location evidence="1">Membrane</location>
        <topology evidence="1">Multi-pass membrane protein</topology>
    </subcellularLocation>
</comment>
<evidence type="ECO:0000256" key="12">
    <source>
        <dbReference type="RuleBase" id="RU000363"/>
    </source>
</evidence>